<organism evidence="1 2">
    <name type="scientific">Ancylostoma ceylanicum</name>
    <dbReference type="NCBI Taxonomy" id="53326"/>
    <lineage>
        <taxon>Eukaryota</taxon>
        <taxon>Metazoa</taxon>
        <taxon>Ecdysozoa</taxon>
        <taxon>Nematoda</taxon>
        <taxon>Chromadorea</taxon>
        <taxon>Rhabditida</taxon>
        <taxon>Rhabditina</taxon>
        <taxon>Rhabditomorpha</taxon>
        <taxon>Strongyloidea</taxon>
        <taxon>Ancylostomatidae</taxon>
        <taxon>Ancylostomatinae</taxon>
        <taxon>Ancylostoma</taxon>
    </lineage>
</organism>
<evidence type="ECO:0000313" key="1">
    <source>
        <dbReference type="EMBL" id="EYC12980.1"/>
    </source>
</evidence>
<dbReference type="EMBL" id="JARK01001381">
    <property type="protein sequence ID" value="EYC12980.1"/>
    <property type="molecule type" value="Genomic_DNA"/>
</dbReference>
<comment type="caution">
    <text evidence="1">The sequence shown here is derived from an EMBL/GenBank/DDBJ whole genome shotgun (WGS) entry which is preliminary data.</text>
</comment>
<gene>
    <name evidence="1" type="primary">Acey_s0045.g1197</name>
    <name evidence="1" type="ORF">Y032_0045g1197</name>
</gene>
<keyword evidence="2" id="KW-1185">Reference proteome</keyword>
<dbReference type="AlphaFoldDB" id="A0A016UCV4"/>
<protein>
    <submittedName>
        <fullName evidence="1">Uncharacterized protein</fullName>
    </submittedName>
</protein>
<accession>A0A016UCV4</accession>
<proteinExistence type="predicted"/>
<dbReference type="Proteomes" id="UP000024635">
    <property type="component" value="Unassembled WGS sequence"/>
</dbReference>
<name>A0A016UCV4_9BILA</name>
<sequence>MAGACISAINCTDIIVRLKPDTLCKFILVSLASYSSDISTTIGRQQVNLTAVEPSSGILPTTERHTPILIIFPKTSAEHPSLTHPLSRDTDILLHNNFLGYCNTSDRPNPPNQI</sequence>
<evidence type="ECO:0000313" key="2">
    <source>
        <dbReference type="Proteomes" id="UP000024635"/>
    </source>
</evidence>
<reference evidence="2" key="1">
    <citation type="journal article" date="2015" name="Nat. Genet.">
        <title>The genome and transcriptome of the zoonotic hookworm Ancylostoma ceylanicum identify infection-specific gene families.</title>
        <authorList>
            <person name="Schwarz E.M."/>
            <person name="Hu Y."/>
            <person name="Antoshechkin I."/>
            <person name="Miller M.M."/>
            <person name="Sternberg P.W."/>
            <person name="Aroian R.V."/>
        </authorList>
    </citation>
    <scope>NUCLEOTIDE SEQUENCE</scope>
    <source>
        <strain evidence="2">HY135</strain>
    </source>
</reference>